<protein>
    <submittedName>
        <fullName evidence="1">Uncharacterized protein</fullName>
    </submittedName>
</protein>
<organism evidence="1 2">
    <name type="scientific">Phaeosphaeria nodorum (strain SN15 / ATCC MYA-4574 / FGSC 10173)</name>
    <name type="common">Glume blotch fungus</name>
    <name type="synonym">Parastagonospora nodorum</name>
    <dbReference type="NCBI Taxonomy" id="321614"/>
    <lineage>
        <taxon>Eukaryota</taxon>
        <taxon>Fungi</taxon>
        <taxon>Dikarya</taxon>
        <taxon>Ascomycota</taxon>
        <taxon>Pezizomycotina</taxon>
        <taxon>Dothideomycetes</taxon>
        <taxon>Pleosporomycetidae</taxon>
        <taxon>Pleosporales</taxon>
        <taxon>Pleosporineae</taxon>
        <taxon>Phaeosphaeriaceae</taxon>
        <taxon>Parastagonospora</taxon>
    </lineage>
</organism>
<dbReference type="EMBL" id="CP069028">
    <property type="protein sequence ID" value="QRC96415.1"/>
    <property type="molecule type" value="Genomic_DNA"/>
</dbReference>
<proteinExistence type="predicted"/>
<evidence type="ECO:0000313" key="1">
    <source>
        <dbReference type="EMBL" id="QRC96415.1"/>
    </source>
</evidence>
<name>A0A7U2F0F7_PHANO</name>
<gene>
    <name evidence="1" type="ORF">JI435_013330</name>
</gene>
<evidence type="ECO:0000313" key="2">
    <source>
        <dbReference type="Proteomes" id="UP000663193"/>
    </source>
</evidence>
<dbReference type="AlphaFoldDB" id="A0A7U2F0F7"/>
<dbReference type="Proteomes" id="UP000663193">
    <property type="component" value="Chromosome 6"/>
</dbReference>
<dbReference type="KEGG" id="pno:SNOG_01333"/>
<accession>A0A7U2F0F7</accession>
<reference evidence="2" key="1">
    <citation type="journal article" date="2021" name="BMC Genomics">
        <title>Chromosome-level genome assembly and manually-curated proteome of model necrotroph Parastagonospora nodorum Sn15 reveals a genome-wide trove of candidate effector homologs, and redundancy of virulence-related functions within an accessory chromosome.</title>
        <authorList>
            <person name="Bertazzoni S."/>
            <person name="Jones D.A.B."/>
            <person name="Phan H.T."/>
            <person name="Tan K.-C."/>
            <person name="Hane J.K."/>
        </authorList>
    </citation>
    <scope>NUCLEOTIDE SEQUENCE [LARGE SCALE GENOMIC DNA]</scope>
    <source>
        <strain evidence="2">SN15 / ATCC MYA-4574 / FGSC 10173)</strain>
    </source>
</reference>
<keyword evidence="2" id="KW-1185">Reference proteome</keyword>
<dbReference type="RefSeq" id="XP_001791975.1">
    <property type="nucleotide sequence ID" value="XM_001791923.1"/>
</dbReference>
<sequence>MGVLQGRPAAFNFPAVSPIFLLFQRRSTRDEAPREELAGRARRARHASGCEMRFCNRSRLESVWSLVWTRWVFRHLELGTKKDCASIRPHAAMTSGPYYCSRTHLGCEFLSHPITSLSLADALLFLRPSAAVPGCRCWHAELPRSLFVRRAEGRPPGHLSRVACLKSMFPRCHVEKSGPSIPLVPGAPSLGSAKCLPALTRSAAENVVEMAPIDNIDRLQ</sequence>
<dbReference type="VEuPathDB" id="FungiDB:JI435_013330"/>